<feature type="compositionally biased region" description="Low complexity" evidence="9">
    <location>
        <begin position="359"/>
        <end position="382"/>
    </location>
</feature>
<keyword evidence="8" id="KW-0539">Nucleus</keyword>
<dbReference type="PANTHER" id="PTHR45776:SF5">
    <property type="entry name" value="TRANSCRIPTION FACTOR EB"/>
    <property type="match status" value="1"/>
</dbReference>
<keyword evidence="6" id="KW-0010">Activator</keyword>
<evidence type="ECO:0000256" key="5">
    <source>
        <dbReference type="ARBA" id="ARBA00023125"/>
    </source>
</evidence>
<dbReference type="PANTHER" id="PTHR45776">
    <property type="entry name" value="MIP04163P"/>
    <property type="match status" value="1"/>
</dbReference>
<dbReference type="GO" id="GO:0000978">
    <property type="term" value="F:RNA polymerase II cis-regulatory region sequence-specific DNA binding"/>
    <property type="evidence" value="ECO:0007669"/>
    <property type="project" value="InterPro"/>
</dbReference>
<reference evidence="11" key="1">
    <citation type="submission" date="2018-10" db="EMBL/GenBank/DDBJ databases">
        <title>De novo assembly of a Great Dane genome.</title>
        <authorList>
            <person name="Kidd J.M."/>
            <person name="Pendleton A.L."/>
            <person name="Shen F."/>
            <person name="Emery S."/>
        </authorList>
    </citation>
    <scope>NUCLEOTIDE SEQUENCE [LARGE SCALE GENOMIC DNA]</scope>
    <source>
        <strain evidence="11">Great Dane</strain>
    </source>
</reference>
<proteinExistence type="inferred from homology"/>
<dbReference type="GO" id="GO:0005737">
    <property type="term" value="C:cytoplasm"/>
    <property type="evidence" value="ECO:0007669"/>
    <property type="project" value="UniProtKB-SubCell"/>
</dbReference>
<sequence>MASRIGLRMQLMREQAQQEEQRERMQQQAVMHYMQQQQQQQLGGPPTPAINTPVHFQSPPPVPGEVLKFDVIDNIMCLDDVLGFINPETQMPNTLPLSSSHLNVYSGDPQVTASLVGVTSSSCPADLTQKRELTDAESRALAKERQKKDNHNLIERRRRFNINDRIKELGMLIPKANDLDVRWNKGTILKASVDYIRRMQKDLQKSRELESHSRRLEMTNKQLLLRIQELEMQARVHGLPTTSPSGVNMAELAQQVVKQELPSDEGPGEALLLEPEVPDPEPLPVVPQAPLPLPAQPPQPPSPFHHLDFSHSLSFGGGGDEGPPGYPEPLGPEHGSPFPNLSKKDLDLMLLDDSLLPLASDPLFSTMSPEASKASSRRSSFSMEEGDVL</sequence>
<dbReference type="InterPro" id="IPR031867">
    <property type="entry name" value="MiT/TFE_N"/>
</dbReference>
<comment type="similarity">
    <text evidence="3">Belongs to the MiT/TFE family.</text>
</comment>
<keyword evidence="5" id="KW-0238">DNA-binding</keyword>
<evidence type="ECO:0000256" key="7">
    <source>
        <dbReference type="ARBA" id="ARBA00023163"/>
    </source>
</evidence>
<reference evidence="11" key="2">
    <citation type="submission" date="2025-08" db="UniProtKB">
        <authorList>
            <consortium name="Ensembl"/>
        </authorList>
    </citation>
    <scope>IDENTIFICATION</scope>
</reference>
<keyword evidence="7" id="KW-0804">Transcription</keyword>
<evidence type="ECO:0000256" key="6">
    <source>
        <dbReference type="ARBA" id="ARBA00023159"/>
    </source>
</evidence>
<evidence type="ECO:0000256" key="3">
    <source>
        <dbReference type="ARBA" id="ARBA00008289"/>
    </source>
</evidence>
<dbReference type="FunFam" id="4.10.280.10:FF:000003">
    <property type="entry name" value="microphthalmia-associated transcription factor isoform X1"/>
    <property type="match status" value="1"/>
</dbReference>
<evidence type="ECO:0000256" key="4">
    <source>
        <dbReference type="ARBA" id="ARBA00023015"/>
    </source>
</evidence>
<evidence type="ECO:0000256" key="8">
    <source>
        <dbReference type="ARBA" id="ARBA00023242"/>
    </source>
</evidence>
<feature type="region of interest" description="Disordered" evidence="9">
    <location>
        <begin position="1"/>
        <end position="22"/>
    </location>
</feature>
<organism evidence="11 12">
    <name type="scientific">Canis lupus familiaris</name>
    <name type="common">Dog</name>
    <name type="synonym">Canis familiaris</name>
    <dbReference type="NCBI Taxonomy" id="9615"/>
    <lineage>
        <taxon>Eukaryota</taxon>
        <taxon>Metazoa</taxon>
        <taxon>Chordata</taxon>
        <taxon>Craniata</taxon>
        <taxon>Vertebrata</taxon>
        <taxon>Euteleostomi</taxon>
        <taxon>Mammalia</taxon>
        <taxon>Eutheria</taxon>
        <taxon>Laurasiatheria</taxon>
        <taxon>Carnivora</taxon>
        <taxon>Caniformia</taxon>
        <taxon>Canidae</taxon>
        <taxon>Canis</taxon>
    </lineage>
</organism>
<dbReference type="Pfam" id="PF15951">
    <property type="entry name" value="MITF_TFEB_C_3_N"/>
    <property type="match status" value="1"/>
</dbReference>
<feature type="compositionally biased region" description="Pro residues" evidence="9">
    <location>
        <begin position="280"/>
        <end position="303"/>
    </location>
</feature>
<feature type="region of interest" description="Disordered" evidence="9">
    <location>
        <begin position="260"/>
        <end position="343"/>
    </location>
</feature>
<feature type="domain" description="BHLH" evidence="10">
    <location>
        <begin position="146"/>
        <end position="199"/>
    </location>
</feature>
<evidence type="ECO:0000256" key="9">
    <source>
        <dbReference type="SAM" id="MobiDB-lite"/>
    </source>
</evidence>
<dbReference type="GO" id="GO:0045893">
    <property type="term" value="P:positive regulation of DNA-templated transcription"/>
    <property type="evidence" value="ECO:0007669"/>
    <property type="project" value="InterPro"/>
</dbReference>
<evidence type="ECO:0000256" key="2">
    <source>
        <dbReference type="ARBA" id="ARBA00004496"/>
    </source>
</evidence>
<dbReference type="GO" id="GO:0046983">
    <property type="term" value="F:protein dimerization activity"/>
    <property type="evidence" value="ECO:0007669"/>
    <property type="project" value="InterPro"/>
</dbReference>
<dbReference type="PROSITE" id="PS50888">
    <property type="entry name" value="BHLH"/>
    <property type="match status" value="1"/>
</dbReference>
<dbReference type="SMART" id="SM00353">
    <property type="entry name" value="HLH"/>
    <property type="match status" value="1"/>
</dbReference>
<dbReference type="GO" id="GO:0006959">
    <property type="term" value="P:humoral immune response"/>
    <property type="evidence" value="ECO:0007669"/>
    <property type="project" value="InterPro"/>
</dbReference>
<dbReference type="CDD" id="cd18927">
    <property type="entry name" value="bHLHzip_TFEB"/>
    <property type="match status" value="1"/>
</dbReference>
<evidence type="ECO:0000259" key="10">
    <source>
        <dbReference type="PROSITE" id="PS50888"/>
    </source>
</evidence>
<dbReference type="SUPFAM" id="SSF47459">
    <property type="entry name" value="HLH, helix-loop-helix DNA-binding domain"/>
    <property type="match status" value="1"/>
</dbReference>
<dbReference type="InterPro" id="IPR011598">
    <property type="entry name" value="bHLH_dom"/>
</dbReference>
<accession>A0A8C0QGE8</accession>
<dbReference type="Pfam" id="PF00010">
    <property type="entry name" value="HLH"/>
    <property type="match status" value="1"/>
</dbReference>
<evidence type="ECO:0000256" key="1">
    <source>
        <dbReference type="ARBA" id="ARBA00004123"/>
    </source>
</evidence>
<dbReference type="Proteomes" id="UP000694542">
    <property type="component" value="Chromosome 12"/>
</dbReference>
<comment type="subcellular location">
    <subcellularLocation>
        <location evidence="2">Cytoplasm</location>
    </subcellularLocation>
    <subcellularLocation>
        <location evidence="1">Nucleus</location>
    </subcellularLocation>
</comment>
<dbReference type="InterPro" id="IPR021802">
    <property type="entry name" value="MiT/TFE_C"/>
</dbReference>
<dbReference type="Ensembl" id="ENSCAFT00040009739.1">
    <property type="protein sequence ID" value="ENSCAFP00040008442.1"/>
    <property type="gene ID" value="ENSCAFG00040005180.1"/>
</dbReference>
<dbReference type="GO" id="GO:0005634">
    <property type="term" value="C:nucleus"/>
    <property type="evidence" value="ECO:0007669"/>
    <property type="project" value="UniProtKB-SubCell"/>
</dbReference>
<dbReference type="Pfam" id="PF11851">
    <property type="entry name" value="DUF3371"/>
    <property type="match status" value="1"/>
</dbReference>
<name>A0A8C0QGE8_CANLF</name>
<dbReference type="Gene3D" id="4.10.280.10">
    <property type="entry name" value="Helix-loop-helix DNA-binding domain"/>
    <property type="match status" value="1"/>
</dbReference>
<dbReference type="InterPro" id="IPR036638">
    <property type="entry name" value="HLH_DNA-bd_sf"/>
</dbReference>
<evidence type="ECO:0000313" key="11">
    <source>
        <dbReference type="Ensembl" id="ENSCAFP00040008442.1"/>
    </source>
</evidence>
<dbReference type="AlphaFoldDB" id="A0A8C0QGE8"/>
<protein>
    <recommendedName>
        <fullName evidence="10">BHLH domain-containing protein</fullName>
    </recommendedName>
</protein>
<keyword evidence="4" id="KW-0805">Transcription regulation</keyword>
<evidence type="ECO:0000313" key="12">
    <source>
        <dbReference type="Proteomes" id="UP000694542"/>
    </source>
</evidence>
<feature type="region of interest" description="Disordered" evidence="9">
    <location>
        <begin position="359"/>
        <end position="389"/>
    </location>
</feature>
<dbReference type="InterPro" id="IPR024098">
    <property type="entry name" value="bHLHzip_TFEB"/>
</dbReference>